<dbReference type="AlphaFoldDB" id="A0A0C9WPV3"/>
<dbReference type="Proteomes" id="UP000054477">
    <property type="component" value="Unassembled WGS sequence"/>
</dbReference>
<evidence type="ECO:0000313" key="2">
    <source>
        <dbReference type="EMBL" id="KIK00130.1"/>
    </source>
</evidence>
<reference evidence="3" key="2">
    <citation type="submission" date="2015-01" db="EMBL/GenBank/DDBJ databases">
        <title>Evolutionary Origins and Diversification of the Mycorrhizal Mutualists.</title>
        <authorList>
            <consortium name="DOE Joint Genome Institute"/>
            <consortium name="Mycorrhizal Genomics Consortium"/>
            <person name="Kohler A."/>
            <person name="Kuo A."/>
            <person name="Nagy L.G."/>
            <person name="Floudas D."/>
            <person name="Copeland A."/>
            <person name="Barry K.W."/>
            <person name="Cichocki N."/>
            <person name="Veneault-Fourrey C."/>
            <person name="LaButti K."/>
            <person name="Lindquist E.A."/>
            <person name="Lipzen A."/>
            <person name="Lundell T."/>
            <person name="Morin E."/>
            <person name="Murat C."/>
            <person name="Riley R."/>
            <person name="Ohm R."/>
            <person name="Sun H."/>
            <person name="Tunlid A."/>
            <person name="Henrissat B."/>
            <person name="Grigoriev I.V."/>
            <person name="Hibbett D.S."/>
            <person name="Martin F."/>
        </authorList>
    </citation>
    <scope>NUCLEOTIDE SEQUENCE [LARGE SCALE GENOMIC DNA]</scope>
    <source>
        <strain evidence="3">LaAM-08-1</strain>
    </source>
</reference>
<protein>
    <submittedName>
        <fullName evidence="2">Uncharacterized protein</fullName>
    </submittedName>
</protein>
<proteinExistence type="predicted"/>
<dbReference type="HOGENOM" id="CLU_2061883_0_0_1"/>
<sequence>MLRGLAESSGVPGEGNSSLCKGGISSSLRPWGFGINYDDNEQGSYIQVPIAQGKIHPPQTSKRSTEGEVILHPFGALQTGRMGVIMIGSAKKQVKTDCYLGGGIGKGGINLWNTVSEKE</sequence>
<name>A0A0C9WPV3_9AGAR</name>
<evidence type="ECO:0000256" key="1">
    <source>
        <dbReference type="SAM" id="MobiDB-lite"/>
    </source>
</evidence>
<keyword evidence="3" id="KW-1185">Reference proteome</keyword>
<evidence type="ECO:0000313" key="3">
    <source>
        <dbReference type="Proteomes" id="UP000054477"/>
    </source>
</evidence>
<organism evidence="2 3">
    <name type="scientific">Laccaria amethystina LaAM-08-1</name>
    <dbReference type="NCBI Taxonomy" id="1095629"/>
    <lineage>
        <taxon>Eukaryota</taxon>
        <taxon>Fungi</taxon>
        <taxon>Dikarya</taxon>
        <taxon>Basidiomycota</taxon>
        <taxon>Agaricomycotina</taxon>
        <taxon>Agaricomycetes</taxon>
        <taxon>Agaricomycetidae</taxon>
        <taxon>Agaricales</taxon>
        <taxon>Agaricineae</taxon>
        <taxon>Hydnangiaceae</taxon>
        <taxon>Laccaria</taxon>
    </lineage>
</organism>
<reference evidence="2 3" key="1">
    <citation type="submission" date="2014-04" db="EMBL/GenBank/DDBJ databases">
        <authorList>
            <consortium name="DOE Joint Genome Institute"/>
            <person name="Kuo A."/>
            <person name="Kohler A."/>
            <person name="Nagy L.G."/>
            <person name="Floudas D."/>
            <person name="Copeland A."/>
            <person name="Barry K.W."/>
            <person name="Cichocki N."/>
            <person name="Veneault-Fourrey C."/>
            <person name="LaButti K."/>
            <person name="Lindquist E.A."/>
            <person name="Lipzen A."/>
            <person name="Lundell T."/>
            <person name="Morin E."/>
            <person name="Murat C."/>
            <person name="Sun H."/>
            <person name="Tunlid A."/>
            <person name="Henrissat B."/>
            <person name="Grigoriev I.V."/>
            <person name="Hibbett D.S."/>
            <person name="Martin F."/>
            <person name="Nordberg H.P."/>
            <person name="Cantor M.N."/>
            <person name="Hua S.X."/>
        </authorList>
    </citation>
    <scope>NUCLEOTIDE SEQUENCE [LARGE SCALE GENOMIC DNA]</scope>
    <source>
        <strain evidence="2 3">LaAM-08-1</strain>
    </source>
</reference>
<accession>A0A0C9WPV3</accession>
<dbReference type="EMBL" id="KN838632">
    <property type="protein sequence ID" value="KIK00130.1"/>
    <property type="molecule type" value="Genomic_DNA"/>
</dbReference>
<feature type="region of interest" description="Disordered" evidence="1">
    <location>
        <begin position="1"/>
        <end position="22"/>
    </location>
</feature>
<gene>
    <name evidence="2" type="ORF">K443DRAFT_617176</name>
</gene>